<reference evidence="11 12" key="1">
    <citation type="submission" date="2021-07" db="EMBL/GenBank/DDBJ databases">
        <title>The Aristolochia fimbriata genome: insights into angiosperm evolution, floral development and chemical biosynthesis.</title>
        <authorList>
            <person name="Jiao Y."/>
        </authorList>
    </citation>
    <scope>NUCLEOTIDE SEQUENCE [LARGE SCALE GENOMIC DNA]</scope>
    <source>
        <strain evidence="11">IBCAS-2021</strain>
        <tissue evidence="11">Leaf</tissue>
    </source>
</reference>
<evidence type="ECO:0000256" key="4">
    <source>
        <dbReference type="ARBA" id="ARBA00022803"/>
    </source>
</evidence>
<evidence type="ECO:0000256" key="1">
    <source>
        <dbReference type="ARBA" id="ARBA00000971"/>
    </source>
</evidence>
<evidence type="ECO:0000256" key="2">
    <source>
        <dbReference type="ARBA" id="ARBA00013194"/>
    </source>
</evidence>
<evidence type="ECO:0000256" key="9">
    <source>
        <dbReference type="SAM" id="MobiDB-lite"/>
    </source>
</evidence>
<evidence type="ECO:0000313" key="12">
    <source>
        <dbReference type="Proteomes" id="UP000825729"/>
    </source>
</evidence>
<dbReference type="FunFam" id="3.10.50.40:FF:000017">
    <property type="entry name" value="Peptidylprolyl isomerase"/>
    <property type="match status" value="1"/>
</dbReference>
<evidence type="ECO:0000256" key="3">
    <source>
        <dbReference type="ARBA" id="ARBA00022737"/>
    </source>
</evidence>
<comment type="caution">
    <text evidence="11">The sequence shown here is derived from an EMBL/GenBank/DDBJ whole genome shotgun (WGS) entry which is preliminary data.</text>
</comment>
<dbReference type="SUPFAM" id="SSF54534">
    <property type="entry name" value="FKBP-like"/>
    <property type="match status" value="3"/>
</dbReference>
<dbReference type="Pfam" id="PF00254">
    <property type="entry name" value="FKBP_C"/>
    <property type="match status" value="3"/>
</dbReference>
<dbReference type="SUPFAM" id="SSF48452">
    <property type="entry name" value="TPR-like"/>
    <property type="match status" value="1"/>
</dbReference>
<protein>
    <recommendedName>
        <fullName evidence="2 7">peptidylprolyl isomerase</fullName>
        <ecNumber evidence="2 7">5.2.1.8</ecNumber>
    </recommendedName>
</protein>
<evidence type="ECO:0000256" key="8">
    <source>
        <dbReference type="PROSITE-ProRule" id="PRU00339"/>
    </source>
</evidence>
<accession>A0AAV7DYK5</accession>
<dbReference type="InterPro" id="IPR011990">
    <property type="entry name" value="TPR-like_helical_dom_sf"/>
</dbReference>
<evidence type="ECO:0000259" key="10">
    <source>
        <dbReference type="PROSITE" id="PS50059"/>
    </source>
</evidence>
<feature type="domain" description="PPIase FKBP-type" evidence="10">
    <location>
        <begin position="299"/>
        <end position="391"/>
    </location>
</feature>
<feature type="region of interest" description="Disordered" evidence="9">
    <location>
        <begin position="557"/>
        <end position="605"/>
    </location>
</feature>
<dbReference type="Gene3D" id="1.25.40.10">
    <property type="entry name" value="Tetratricopeptide repeat domain"/>
    <property type="match status" value="1"/>
</dbReference>
<proteinExistence type="predicted"/>
<dbReference type="InterPro" id="IPR019734">
    <property type="entry name" value="TPR_rpt"/>
</dbReference>
<evidence type="ECO:0000256" key="5">
    <source>
        <dbReference type="ARBA" id="ARBA00023110"/>
    </source>
</evidence>
<dbReference type="PANTHER" id="PTHR46512">
    <property type="entry name" value="PEPTIDYLPROLYL ISOMERASE"/>
    <property type="match status" value="1"/>
</dbReference>
<dbReference type="InterPro" id="IPR050754">
    <property type="entry name" value="FKBP4/5/8-like"/>
</dbReference>
<keyword evidence="4 8" id="KW-0802">TPR repeat</keyword>
<dbReference type="GO" id="GO:0003755">
    <property type="term" value="F:peptidyl-prolyl cis-trans isomerase activity"/>
    <property type="evidence" value="ECO:0007669"/>
    <property type="project" value="UniProtKB-KW"/>
</dbReference>
<dbReference type="Proteomes" id="UP000825729">
    <property type="component" value="Unassembled WGS sequence"/>
</dbReference>
<dbReference type="EMBL" id="JAINDJ010000008">
    <property type="protein sequence ID" value="KAG9440606.1"/>
    <property type="molecule type" value="Genomic_DNA"/>
</dbReference>
<organism evidence="11 12">
    <name type="scientific">Aristolochia fimbriata</name>
    <name type="common">White veined hardy Dutchman's pipe vine</name>
    <dbReference type="NCBI Taxonomy" id="158543"/>
    <lineage>
        <taxon>Eukaryota</taxon>
        <taxon>Viridiplantae</taxon>
        <taxon>Streptophyta</taxon>
        <taxon>Embryophyta</taxon>
        <taxon>Tracheophyta</taxon>
        <taxon>Spermatophyta</taxon>
        <taxon>Magnoliopsida</taxon>
        <taxon>Magnoliidae</taxon>
        <taxon>Piperales</taxon>
        <taxon>Aristolochiaceae</taxon>
        <taxon>Aristolochia</taxon>
    </lineage>
</organism>
<dbReference type="Gene3D" id="3.10.50.40">
    <property type="match status" value="3"/>
</dbReference>
<dbReference type="PROSITE" id="PS50005">
    <property type="entry name" value="TPR"/>
    <property type="match status" value="1"/>
</dbReference>
<dbReference type="InterPro" id="IPR001179">
    <property type="entry name" value="PPIase_FKBP_dom"/>
</dbReference>
<name>A0AAV7DYK5_ARIFI</name>
<comment type="catalytic activity">
    <reaction evidence="1 7">
        <text>[protein]-peptidylproline (omega=180) = [protein]-peptidylproline (omega=0)</text>
        <dbReference type="Rhea" id="RHEA:16237"/>
        <dbReference type="Rhea" id="RHEA-COMP:10747"/>
        <dbReference type="Rhea" id="RHEA-COMP:10748"/>
        <dbReference type="ChEBI" id="CHEBI:83833"/>
        <dbReference type="ChEBI" id="CHEBI:83834"/>
        <dbReference type="EC" id="5.2.1.8"/>
    </reaction>
</comment>
<evidence type="ECO:0000256" key="7">
    <source>
        <dbReference type="PROSITE-ProRule" id="PRU00277"/>
    </source>
</evidence>
<keyword evidence="12" id="KW-1185">Reference proteome</keyword>
<dbReference type="SMART" id="SM00028">
    <property type="entry name" value="TPR"/>
    <property type="match status" value="3"/>
</dbReference>
<dbReference type="PANTHER" id="PTHR46512:SF9">
    <property type="entry name" value="PEPTIDYLPROLYL ISOMERASE"/>
    <property type="match status" value="1"/>
</dbReference>
<dbReference type="EC" id="5.2.1.8" evidence="2 7"/>
<dbReference type="PROSITE" id="PS50059">
    <property type="entry name" value="FKBP_PPIASE"/>
    <property type="match status" value="3"/>
</dbReference>
<feature type="domain" description="PPIase FKBP-type" evidence="10">
    <location>
        <begin position="66"/>
        <end position="152"/>
    </location>
</feature>
<keyword evidence="5 7" id="KW-0697">Rotamase</keyword>
<sequence>MVVFSSAAARATNVSGFDTSDSEEEPGEVIESAPPLKVGEERVISNSRLKKKLVKQGCGWESPAFGDEATVHYVGALLDGSTFFSTKDRGEPLTIKLGHDEIAKGLDDGIITMKKGEIASFTLPFDRDGGTAGEESNPSSARQFEVELVSWIPVTDICKDGGIIKRVLSKGYSDEQPSDPDEVIVKYEAKLADGCVVARSPAEGFEFYIKDGHLCSALPKVLKTMTRGEKAAVIVQPKYAFGEQGMGTTNDYSAVDSSATLYIDLELVSFKPVIDVTGDSKVLKKILNEGEGIRRPSEGSTVSVRYTGMLEDGTIFEKKGFKDGAPYEFVIDEEQVVAGLDKAAATMKKGEKSVVTIRPEFGFGNNEAKQELAVIPASSTVIYEVEMVDFTKEKEPFEMDSHEKIAAAEKKKEEGNKLFKSEKYWQAANRYDKAADYVNEDKDFSDEVQNQAKSLRVSCWLNHAACSLKLSDFREVVKLCSKVLDIESHNIKALFRRAQAYVELYDLDLADFDVKKALDIDPNNREVILLLKTLKQHQAESNKRDAKLYSNMFSRMRKEPEMESKRLKIDNTASDKKEEGHERIDMGTSEVSADAANDNMVVDSH</sequence>
<feature type="domain" description="PPIase FKBP-type" evidence="10">
    <location>
        <begin position="180"/>
        <end position="271"/>
    </location>
</feature>
<dbReference type="AlphaFoldDB" id="A0AAV7DYK5"/>
<evidence type="ECO:0000256" key="6">
    <source>
        <dbReference type="ARBA" id="ARBA00023235"/>
    </source>
</evidence>
<dbReference type="InterPro" id="IPR046357">
    <property type="entry name" value="PPIase_dom_sf"/>
</dbReference>
<feature type="repeat" description="TPR" evidence="8">
    <location>
        <begin position="491"/>
        <end position="524"/>
    </location>
</feature>
<gene>
    <name evidence="11" type="ORF">H6P81_020771</name>
</gene>
<evidence type="ECO:0000313" key="11">
    <source>
        <dbReference type="EMBL" id="KAG9440606.1"/>
    </source>
</evidence>
<keyword evidence="3" id="KW-0677">Repeat</keyword>
<feature type="compositionally biased region" description="Basic and acidic residues" evidence="9">
    <location>
        <begin position="557"/>
        <end position="585"/>
    </location>
</feature>
<keyword evidence="6 7" id="KW-0413">Isomerase</keyword>
<dbReference type="FunFam" id="1.25.40.10:FF:000008">
    <property type="entry name" value="Peptidylprolyl isomerase"/>
    <property type="match status" value="1"/>
</dbReference>